<dbReference type="SUPFAM" id="SSF57997">
    <property type="entry name" value="Tropomyosin"/>
    <property type="match status" value="1"/>
</dbReference>
<name>A0A326UIZ2_THEHA</name>
<evidence type="ECO:0000256" key="1">
    <source>
        <dbReference type="SAM" id="Coils"/>
    </source>
</evidence>
<organism evidence="2 3">
    <name type="scientific">Thermosporothrix hazakensis</name>
    <dbReference type="NCBI Taxonomy" id="644383"/>
    <lineage>
        <taxon>Bacteria</taxon>
        <taxon>Bacillati</taxon>
        <taxon>Chloroflexota</taxon>
        <taxon>Ktedonobacteria</taxon>
        <taxon>Ktedonobacterales</taxon>
        <taxon>Thermosporotrichaceae</taxon>
        <taxon>Thermosporothrix</taxon>
    </lineage>
</organism>
<protein>
    <submittedName>
        <fullName evidence="2">Uncharacterized protein</fullName>
    </submittedName>
</protein>
<dbReference type="RefSeq" id="WP_111323547.1">
    <property type="nucleotide sequence ID" value="NZ_BIFX01000001.1"/>
</dbReference>
<evidence type="ECO:0000313" key="3">
    <source>
        <dbReference type="Proteomes" id="UP000248806"/>
    </source>
</evidence>
<reference evidence="2 3" key="1">
    <citation type="submission" date="2018-06" db="EMBL/GenBank/DDBJ databases">
        <title>Genomic Encyclopedia of Archaeal and Bacterial Type Strains, Phase II (KMG-II): from individual species to whole genera.</title>
        <authorList>
            <person name="Goeker M."/>
        </authorList>
    </citation>
    <scope>NUCLEOTIDE SEQUENCE [LARGE SCALE GENOMIC DNA]</scope>
    <source>
        <strain evidence="2 3">ATCC BAA-1881</strain>
    </source>
</reference>
<dbReference type="Proteomes" id="UP000248806">
    <property type="component" value="Unassembled WGS sequence"/>
</dbReference>
<gene>
    <name evidence="2" type="ORF">EI42_03163</name>
</gene>
<feature type="coiled-coil region" evidence="1">
    <location>
        <begin position="38"/>
        <end position="72"/>
    </location>
</feature>
<sequence length="95" mass="11016">MPLDDYREIRQIMQDVVEPLKVQLEKIEQTLNREYVRKESNDHRLEALQKELDEAKARLEELEAQLMGAPQKLLLTVASLVGLALSLLNLSQYLK</sequence>
<dbReference type="Gene3D" id="6.10.140.920">
    <property type="match status" value="1"/>
</dbReference>
<dbReference type="EMBL" id="QKUF01000010">
    <property type="protein sequence ID" value="PZW28409.1"/>
    <property type="molecule type" value="Genomic_DNA"/>
</dbReference>
<keyword evidence="1" id="KW-0175">Coiled coil</keyword>
<proteinExistence type="predicted"/>
<keyword evidence="3" id="KW-1185">Reference proteome</keyword>
<dbReference type="AlphaFoldDB" id="A0A326UIZ2"/>
<evidence type="ECO:0000313" key="2">
    <source>
        <dbReference type="EMBL" id="PZW28409.1"/>
    </source>
</evidence>
<accession>A0A326UIZ2</accession>
<comment type="caution">
    <text evidence="2">The sequence shown here is derived from an EMBL/GenBank/DDBJ whole genome shotgun (WGS) entry which is preliminary data.</text>
</comment>